<accession>G2P5K7</accession>
<keyword evidence="2" id="KW-1185">Reference proteome</keyword>
<dbReference type="HOGENOM" id="CLU_105072_0_0_11"/>
<protein>
    <submittedName>
        <fullName evidence="1">Uncharacterized protein</fullName>
    </submittedName>
</protein>
<dbReference type="eggNOG" id="ENOG503419U">
    <property type="taxonomic scope" value="Bacteria"/>
</dbReference>
<sequence>MREYSAIESNLYDSFDKLLKSDVLEIDFENVGTFTDPSTGKSSEFEVRPEWKDVILDPRLDEATPWITELACRWRSVARKKTPEIHGEFRIRNIYDALLRRAPDLAWEKASREEKQLVAEFRTIDDTPRSGAGLITAIRVQPHVNPLEVWYYDKDLSRYPGHQIDYVRLDIDYVEYMKVLPITKGTFGWQYLFSDISLSSLGTHVATNLEAMLEVFPTTFPEYDYTPLRERWEARL</sequence>
<dbReference type="Proteomes" id="UP000008703">
    <property type="component" value="Chromosome"/>
</dbReference>
<evidence type="ECO:0000313" key="1">
    <source>
        <dbReference type="EMBL" id="AEM85038.1"/>
    </source>
</evidence>
<name>G2P5K7_STRV4</name>
<organism evidence="1 2">
    <name type="scientific">Streptomyces violaceusniger (strain Tu 4113)</name>
    <dbReference type="NCBI Taxonomy" id="653045"/>
    <lineage>
        <taxon>Bacteria</taxon>
        <taxon>Bacillati</taxon>
        <taxon>Actinomycetota</taxon>
        <taxon>Actinomycetes</taxon>
        <taxon>Kitasatosporales</taxon>
        <taxon>Streptomycetaceae</taxon>
        <taxon>Streptomyces</taxon>
        <taxon>Streptomyces violaceusniger group</taxon>
    </lineage>
</organism>
<proteinExistence type="predicted"/>
<gene>
    <name evidence="1" type="ORF">Strvi_5517</name>
</gene>
<reference evidence="1" key="1">
    <citation type="submission" date="2011-08" db="EMBL/GenBank/DDBJ databases">
        <title>Complete sequence of chromosome of Streptomyces violaceusniger Tu 4113.</title>
        <authorList>
            <consortium name="US DOE Joint Genome Institute"/>
            <person name="Lucas S."/>
            <person name="Han J."/>
            <person name="Lapidus A."/>
            <person name="Cheng J.-F."/>
            <person name="Goodwin L."/>
            <person name="Pitluck S."/>
            <person name="Peters L."/>
            <person name="Ivanova N."/>
            <person name="Daligault H."/>
            <person name="Detter J.C."/>
            <person name="Han C."/>
            <person name="Tapia R."/>
            <person name="Land M."/>
            <person name="Hauser L."/>
            <person name="Kyrpides N."/>
            <person name="Ivanova N."/>
            <person name="Pagani I."/>
            <person name="Hagen A."/>
            <person name="Katz L."/>
            <person name="Fiedler H.-P."/>
            <person name="Keasling J."/>
            <person name="Fortman J."/>
            <person name="Woyke T."/>
        </authorList>
    </citation>
    <scope>NUCLEOTIDE SEQUENCE [LARGE SCALE GENOMIC DNA]</scope>
    <source>
        <strain evidence="1">Tu 4113</strain>
    </source>
</reference>
<dbReference type="AlphaFoldDB" id="G2P5K7"/>
<evidence type="ECO:0000313" key="2">
    <source>
        <dbReference type="Proteomes" id="UP000008703"/>
    </source>
</evidence>
<dbReference type="RefSeq" id="WP_014058524.1">
    <property type="nucleotide sequence ID" value="NC_015957.1"/>
</dbReference>
<dbReference type="EMBL" id="CP002994">
    <property type="protein sequence ID" value="AEM85038.1"/>
    <property type="molecule type" value="Genomic_DNA"/>
</dbReference>
<dbReference type="KEGG" id="svl:Strvi_5517"/>